<organism evidence="1 2">
    <name type="scientific">Paramecium primaurelia</name>
    <dbReference type="NCBI Taxonomy" id="5886"/>
    <lineage>
        <taxon>Eukaryota</taxon>
        <taxon>Sar</taxon>
        <taxon>Alveolata</taxon>
        <taxon>Ciliophora</taxon>
        <taxon>Intramacronucleata</taxon>
        <taxon>Oligohymenophorea</taxon>
        <taxon>Peniculida</taxon>
        <taxon>Parameciidae</taxon>
        <taxon>Paramecium</taxon>
    </lineage>
</organism>
<accession>A0A8S1K3P4</accession>
<protein>
    <submittedName>
        <fullName evidence="1">Uncharacterized protein</fullName>
    </submittedName>
</protein>
<name>A0A8S1K3P4_PARPR</name>
<dbReference type="EMBL" id="CAJJDM010000011">
    <property type="protein sequence ID" value="CAD8049487.1"/>
    <property type="molecule type" value="Genomic_DNA"/>
</dbReference>
<proteinExistence type="predicted"/>
<dbReference type="OMA" id="TIKYVEC"/>
<evidence type="ECO:0000313" key="1">
    <source>
        <dbReference type="EMBL" id="CAD8049487.1"/>
    </source>
</evidence>
<evidence type="ECO:0000313" key="2">
    <source>
        <dbReference type="Proteomes" id="UP000688137"/>
    </source>
</evidence>
<dbReference type="Proteomes" id="UP000688137">
    <property type="component" value="Unassembled WGS sequence"/>
</dbReference>
<dbReference type="AlphaFoldDB" id="A0A8S1K3P4"/>
<keyword evidence="2" id="KW-1185">Reference proteome</keyword>
<sequence>MIPGGEFIQCLHEIKENCPPLQHLNYSHKKSFKQSLDSITQKIPIVKSIHKLRQEQEQKIYQNMQKMRRMNLMHEINKVNPKLHHELKLIPYELLTIKYVECKQQQQQENHNEVLSDNSYNKYTQQQQQLEHLSSGLKIFQHRPYIRNIMDDYEQDNSNYSDSYINKYLDLN</sequence>
<reference evidence="1" key="1">
    <citation type="submission" date="2021-01" db="EMBL/GenBank/DDBJ databases">
        <authorList>
            <consortium name="Genoscope - CEA"/>
            <person name="William W."/>
        </authorList>
    </citation>
    <scope>NUCLEOTIDE SEQUENCE</scope>
</reference>
<gene>
    <name evidence="1" type="ORF">PPRIM_AZ9-3.1.T0140014</name>
</gene>
<comment type="caution">
    <text evidence="1">The sequence shown here is derived from an EMBL/GenBank/DDBJ whole genome shotgun (WGS) entry which is preliminary data.</text>
</comment>